<dbReference type="NCBIfam" id="NF003816">
    <property type="entry name" value="PRK05406.1-5"/>
    <property type="match status" value="1"/>
</dbReference>
<organism evidence="1 2">
    <name type="scientific">Pseudogemmobacter lacusdianii</name>
    <dbReference type="NCBI Taxonomy" id="3069608"/>
    <lineage>
        <taxon>Bacteria</taxon>
        <taxon>Pseudomonadati</taxon>
        <taxon>Pseudomonadota</taxon>
        <taxon>Alphaproteobacteria</taxon>
        <taxon>Rhodobacterales</taxon>
        <taxon>Paracoccaceae</taxon>
        <taxon>Pseudogemmobacter</taxon>
    </lineage>
</organism>
<dbReference type="RefSeq" id="WP_306680248.1">
    <property type="nucleotide sequence ID" value="NZ_JAVDBT010000007.1"/>
</dbReference>
<accession>A0ABU0VZC7</accession>
<dbReference type="EMBL" id="JAVDBT010000007">
    <property type="protein sequence ID" value="MDQ2066550.1"/>
    <property type="molecule type" value="Genomic_DNA"/>
</dbReference>
<gene>
    <name evidence="1" type="ORF">Q9295_09200</name>
</gene>
<dbReference type="EC" id="3.5.2.9" evidence="1"/>
<protein>
    <submittedName>
        <fullName evidence="1">5-oxoprolinase subunit PxpA</fullName>
        <ecNumber evidence="1">3.5.2.9</ecNumber>
    </submittedName>
</protein>
<evidence type="ECO:0000313" key="2">
    <source>
        <dbReference type="Proteomes" id="UP001239680"/>
    </source>
</evidence>
<dbReference type="Proteomes" id="UP001239680">
    <property type="component" value="Unassembled WGS sequence"/>
</dbReference>
<dbReference type="NCBIfam" id="NF003814">
    <property type="entry name" value="PRK05406.1-3"/>
    <property type="match status" value="1"/>
</dbReference>
<dbReference type="GO" id="GO:0017168">
    <property type="term" value="F:5-oxoprolinase (ATP-hydrolyzing) activity"/>
    <property type="evidence" value="ECO:0007669"/>
    <property type="project" value="UniProtKB-EC"/>
</dbReference>
<comment type="caution">
    <text evidence="1">The sequence shown here is derived from an EMBL/GenBank/DDBJ whole genome shotgun (WGS) entry which is preliminary data.</text>
</comment>
<keyword evidence="1" id="KW-0378">Hydrolase</keyword>
<evidence type="ECO:0000313" key="1">
    <source>
        <dbReference type="EMBL" id="MDQ2066550.1"/>
    </source>
</evidence>
<dbReference type="Pfam" id="PF03746">
    <property type="entry name" value="LamB_YcsF"/>
    <property type="match status" value="1"/>
</dbReference>
<dbReference type="InterPro" id="IPR005501">
    <property type="entry name" value="LamB/YcsF/PxpA-like"/>
</dbReference>
<dbReference type="PANTHER" id="PTHR30292">
    <property type="entry name" value="UNCHARACTERIZED PROTEIN YBGL-RELATED"/>
    <property type="match status" value="1"/>
</dbReference>
<dbReference type="InterPro" id="IPR011330">
    <property type="entry name" value="Glyco_hydro/deAcase_b/a-brl"/>
</dbReference>
<keyword evidence="2" id="KW-1185">Reference proteome</keyword>
<dbReference type="PANTHER" id="PTHR30292:SF0">
    <property type="entry name" value="5-OXOPROLINASE SUBUNIT A"/>
    <property type="match status" value="1"/>
</dbReference>
<dbReference type="SUPFAM" id="SSF88713">
    <property type="entry name" value="Glycoside hydrolase/deacetylase"/>
    <property type="match status" value="1"/>
</dbReference>
<dbReference type="CDD" id="cd10787">
    <property type="entry name" value="LamB_YcsF_like"/>
    <property type="match status" value="1"/>
</dbReference>
<dbReference type="Gene3D" id="3.20.20.370">
    <property type="entry name" value="Glycoside hydrolase/deacetylase"/>
    <property type="match status" value="1"/>
</dbReference>
<reference evidence="1 2" key="1">
    <citation type="submission" date="2023-08" db="EMBL/GenBank/DDBJ databases">
        <title>Characterization of two Paracoccaceae strains isolated from Phycosphere and proposal of Xinfangfangia lacusdiani sp. nov.</title>
        <authorList>
            <person name="Deng Y."/>
            <person name="Zhang Y.Q."/>
        </authorList>
    </citation>
    <scope>NUCLEOTIDE SEQUENCE [LARGE SCALE GENOMIC DNA]</scope>
    <source>
        <strain evidence="1 2">CPCC 101601</strain>
    </source>
</reference>
<proteinExistence type="predicted"/>
<sequence>MQRIDLNADLGEGIGDDAAMLGLVSSANIACGGHASDPSLMLASLQLAKARGVQIGAHPGYADPANFGRVVVPMEPAVIRAMVAAQIGALQGVARLCGAKVAYVKAHGALANLAADQRPVADAIAETAASAGLGLLAISGTELQAAGEAAGITTTAEIFADRAYLATGRLVPRSHPQAMIHDPKAALTRLISYLDTGLMPVIDGEPIALQAQSICIHGDSPEAVQMARVIRAGLAERGISVASFV</sequence>
<name>A0ABU0VZC7_9RHOB</name>